<evidence type="ECO:0000256" key="4">
    <source>
        <dbReference type="ARBA" id="ARBA00022989"/>
    </source>
</evidence>
<comment type="subcellular location">
    <subcellularLocation>
        <location evidence="1">Membrane</location>
        <topology evidence="1">Multi-pass membrane protein</topology>
    </subcellularLocation>
</comment>
<protein>
    <submittedName>
        <fullName evidence="8">MFS transporter, PAT family, beta-lactamase induction signal transducer AmpG</fullName>
    </submittedName>
</protein>
<accession>A0A1K2H2X0</accession>
<feature type="transmembrane region" description="Helical" evidence="6">
    <location>
        <begin position="353"/>
        <end position="372"/>
    </location>
</feature>
<feature type="transmembrane region" description="Helical" evidence="6">
    <location>
        <begin position="42"/>
        <end position="62"/>
    </location>
</feature>
<evidence type="ECO:0000256" key="2">
    <source>
        <dbReference type="ARBA" id="ARBA00022448"/>
    </source>
</evidence>
<sequence length="483" mass="50733">MAFAHYLTVFGNRRVAAVLGLGFASGLPLALTAGSLQAWLTVAGLDIATIGYFALIGQPYTYKFLWSPLLDRFEPPWLGHRRGWLLITQLLLAAAIFAMSLIDPVQAPGLLALFGVGVAFLSASQDVAYDAYRTELLRDEERGAGAAVGVLGYRLAMLASGALALIAAEKWLGWPATYRLLAGVMAGMALITLLSPRLALPEAPKSAASLELKGFAAMLAGALLGYLCARYALALLGVPLEGKGWGLVYLVGEVALAGAFALWAARRTGFPALTGPLDEFISRRGAWMLLALIVLYKLGDAFAGSLTTAFLLRGMSFSQVEVGEVNKVFGLIATLVGALLGGLLMPRLGLWRALLLFGALQAVSNLMYWVLAISGKSYGLMVLAVGIENLCGGMGTTAFVALLMALCNPQFTATQFALLSALAAFGRVYVGPASGVLVDAFGWASFFLLTVLTALPGLILLIGLRAPIDALAASNQEVQPADG</sequence>
<evidence type="ECO:0000256" key="3">
    <source>
        <dbReference type="ARBA" id="ARBA00022692"/>
    </source>
</evidence>
<feature type="transmembrane region" description="Helical" evidence="6">
    <location>
        <begin position="108"/>
        <end position="132"/>
    </location>
</feature>
<organism evidence="8 9">
    <name type="scientific">Chitinimonas taiwanensis DSM 18899</name>
    <dbReference type="NCBI Taxonomy" id="1121279"/>
    <lineage>
        <taxon>Bacteria</taxon>
        <taxon>Pseudomonadati</taxon>
        <taxon>Pseudomonadota</taxon>
        <taxon>Betaproteobacteria</taxon>
        <taxon>Neisseriales</taxon>
        <taxon>Chitinibacteraceae</taxon>
        <taxon>Chitinimonas</taxon>
    </lineage>
</organism>
<reference evidence="8 9" key="1">
    <citation type="submission" date="2016-11" db="EMBL/GenBank/DDBJ databases">
        <authorList>
            <person name="Jaros S."/>
            <person name="Januszkiewicz K."/>
            <person name="Wedrychowicz H."/>
        </authorList>
    </citation>
    <scope>NUCLEOTIDE SEQUENCE [LARGE SCALE GENOMIC DNA]</scope>
    <source>
        <strain evidence="8 9">DSM 18899</strain>
    </source>
</reference>
<feature type="transmembrane region" description="Helical" evidence="6">
    <location>
        <begin position="416"/>
        <end position="437"/>
    </location>
</feature>
<dbReference type="GO" id="GO:0035348">
    <property type="term" value="P:acetyl-CoA transmembrane transport"/>
    <property type="evidence" value="ECO:0007669"/>
    <property type="project" value="InterPro"/>
</dbReference>
<dbReference type="InterPro" id="IPR036259">
    <property type="entry name" value="MFS_trans_sf"/>
</dbReference>
<dbReference type="GO" id="GO:0008521">
    <property type="term" value="F:acetyl-CoA transmembrane transporter activity"/>
    <property type="evidence" value="ECO:0007669"/>
    <property type="project" value="InterPro"/>
</dbReference>
<dbReference type="PANTHER" id="PTHR12778">
    <property type="entry name" value="SOLUTE CARRIER FAMILY 33 ACETYL-COA TRANSPORTER -RELATED"/>
    <property type="match status" value="1"/>
</dbReference>
<dbReference type="InterPro" id="IPR020846">
    <property type="entry name" value="MFS_dom"/>
</dbReference>
<feature type="transmembrane region" description="Helical" evidence="6">
    <location>
        <begin position="144"/>
        <end position="168"/>
    </location>
</feature>
<dbReference type="EMBL" id="FPKR01000001">
    <property type="protein sequence ID" value="SFZ70062.1"/>
    <property type="molecule type" value="Genomic_DNA"/>
</dbReference>
<evidence type="ECO:0000313" key="8">
    <source>
        <dbReference type="EMBL" id="SFZ70062.1"/>
    </source>
</evidence>
<dbReference type="OrthoDB" id="9787815at2"/>
<dbReference type="InterPro" id="IPR004752">
    <property type="entry name" value="AmpG_permease/AT-1"/>
</dbReference>
<feature type="transmembrane region" description="Helical" evidence="6">
    <location>
        <begin position="245"/>
        <end position="265"/>
    </location>
</feature>
<feature type="transmembrane region" description="Helical" evidence="6">
    <location>
        <begin position="83"/>
        <end position="102"/>
    </location>
</feature>
<keyword evidence="2" id="KW-0813">Transport</keyword>
<dbReference type="Gene3D" id="1.20.1250.20">
    <property type="entry name" value="MFS general substrate transporter like domains"/>
    <property type="match status" value="2"/>
</dbReference>
<keyword evidence="5 6" id="KW-0472">Membrane</keyword>
<dbReference type="NCBIfam" id="TIGR00901">
    <property type="entry name" value="2A0125"/>
    <property type="match status" value="1"/>
</dbReference>
<feature type="transmembrane region" description="Helical" evidence="6">
    <location>
        <begin position="286"/>
        <end position="308"/>
    </location>
</feature>
<feature type="transmembrane region" description="Helical" evidence="6">
    <location>
        <begin position="378"/>
        <end position="404"/>
    </location>
</feature>
<proteinExistence type="predicted"/>
<dbReference type="RefSeq" id="WP_072426596.1">
    <property type="nucleotide sequence ID" value="NZ_FPKR01000001.1"/>
</dbReference>
<feature type="domain" description="Major facilitator superfamily (MFS) profile" evidence="7">
    <location>
        <begin position="14"/>
        <end position="469"/>
    </location>
</feature>
<name>A0A1K2H2X0_9NEIS</name>
<dbReference type="AlphaFoldDB" id="A0A1K2H2X0"/>
<feature type="transmembrane region" description="Helical" evidence="6">
    <location>
        <begin position="328"/>
        <end position="346"/>
    </location>
</feature>
<evidence type="ECO:0000256" key="1">
    <source>
        <dbReference type="ARBA" id="ARBA00004141"/>
    </source>
</evidence>
<dbReference type="STRING" id="1121279.SAMN02745887_00028"/>
<evidence type="ECO:0000259" key="7">
    <source>
        <dbReference type="PROSITE" id="PS50850"/>
    </source>
</evidence>
<dbReference type="GO" id="GO:0016020">
    <property type="term" value="C:membrane"/>
    <property type="evidence" value="ECO:0007669"/>
    <property type="project" value="UniProtKB-SubCell"/>
</dbReference>
<dbReference type="InterPro" id="IPR024371">
    <property type="entry name" value="AcetylCoA_trans_1-like"/>
</dbReference>
<dbReference type="PANTHER" id="PTHR12778:SF10">
    <property type="entry name" value="MAJOR FACILITATOR SUPERFAMILY DOMAIN-CONTAINING PROTEIN 3"/>
    <property type="match status" value="1"/>
</dbReference>
<dbReference type="SUPFAM" id="SSF103473">
    <property type="entry name" value="MFS general substrate transporter"/>
    <property type="match status" value="1"/>
</dbReference>
<keyword evidence="4 6" id="KW-1133">Transmembrane helix</keyword>
<feature type="transmembrane region" description="Helical" evidence="6">
    <location>
        <begin position="180"/>
        <end position="200"/>
    </location>
</feature>
<keyword evidence="3 6" id="KW-0812">Transmembrane</keyword>
<dbReference type="Pfam" id="PF13000">
    <property type="entry name" value="Acatn"/>
    <property type="match status" value="1"/>
</dbReference>
<feature type="transmembrane region" description="Helical" evidence="6">
    <location>
        <begin position="212"/>
        <end position="233"/>
    </location>
</feature>
<evidence type="ECO:0000256" key="5">
    <source>
        <dbReference type="ARBA" id="ARBA00023136"/>
    </source>
</evidence>
<evidence type="ECO:0000313" key="9">
    <source>
        <dbReference type="Proteomes" id="UP000186513"/>
    </source>
</evidence>
<dbReference type="Proteomes" id="UP000186513">
    <property type="component" value="Unassembled WGS sequence"/>
</dbReference>
<gene>
    <name evidence="8" type="ORF">SAMN02745887_00028</name>
</gene>
<evidence type="ECO:0000256" key="6">
    <source>
        <dbReference type="SAM" id="Phobius"/>
    </source>
</evidence>
<dbReference type="PROSITE" id="PS50850">
    <property type="entry name" value="MFS"/>
    <property type="match status" value="1"/>
</dbReference>
<feature type="transmembrane region" description="Helical" evidence="6">
    <location>
        <begin position="443"/>
        <end position="464"/>
    </location>
</feature>
<keyword evidence="9" id="KW-1185">Reference proteome</keyword>